<gene>
    <name evidence="3" type="ORF">GCM10011335_01290</name>
</gene>
<dbReference type="SUPFAM" id="SSF53850">
    <property type="entry name" value="Periplasmic binding protein-like II"/>
    <property type="match status" value="1"/>
</dbReference>
<feature type="signal peptide" evidence="2">
    <location>
        <begin position="1"/>
        <end position="31"/>
    </location>
</feature>
<evidence type="ECO:0000256" key="1">
    <source>
        <dbReference type="ARBA" id="ARBA00006987"/>
    </source>
</evidence>
<evidence type="ECO:0008006" key="5">
    <source>
        <dbReference type="Google" id="ProtNLM"/>
    </source>
</evidence>
<dbReference type="AlphaFoldDB" id="A0A916V116"/>
<proteinExistence type="inferred from homology"/>
<dbReference type="PANTHER" id="PTHR42928">
    <property type="entry name" value="TRICARBOXYLATE-BINDING PROTEIN"/>
    <property type="match status" value="1"/>
</dbReference>
<dbReference type="InterPro" id="IPR042100">
    <property type="entry name" value="Bug_dom1"/>
</dbReference>
<reference evidence="3" key="1">
    <citation type="journal article" date="2014" name="Int. J. Syst. Evol. Microbiol.">
        <title>Complete genome sequence of Corynebacterium casei LMG S-19264T (=DSM 44701T), isolated from a smear-ripened cheese.</title>
        <authorList>
            <consortium name="US DOE Joint Genome Institute (JGI-PGF)"/>
            <person name="Walter F."/>
            <person name="Albersmeier A."/>
            <person name="Kalinowski J."/>
            <person name="Ruckert C."/>
        </authorList>
    </citation>
    <scope>NUCLEOTIDE SEQUENCE</scope>
    <source>
        <strain evidence="3">CGMCC 1.15493</strain>
    </source>
</reference>
<accession>A0A916V116</accession>
<evidence type="ECO:0000313" key="4">
    <source>
        <dbReference type="Proteomes" id="UP000613160"/>
    </source>
</evidence>
<reference evidence="3" key="2">
    <citation type="submission" date="2020-09" db="EMBL/GenBank/DDBJ databases">
        <authorList>
            <person name="Sun Q."/>
            <person name="Zhou Y."/>
        </authorList>
    </citation>
    <scope>NUCLEOTIDE SEQUENCE</scope>
    <source>
        <strain evidence="3">CGMCC 1.15493</strain>
    </source>
</reference>
<dbReference type="Proteomes" id="UP000613160">
    <property type="component" value="Unassembled WGS sequence"/>
</dbReference>
<name>A0A916V116_9HYPH</name>
<feature type="chain" id="PRO_5037574272" description="Tripartite tricarboxylate transporter substrate binding protein BugD" evidence="2">
    <location>
        <begin position="32"/>
        <end position="334"/>
    </location>
</feature>
<keyword evidence="4" id="KW-1185">Reference proteome</keyword>
<dbReference type="Gene3D" id="3.40.190.150">
    <property type="entry name" value="Bordetella uptake gene, domain 1"/>
    <property type="match status" value="1"/>
</dbReference>
<dbReference type="PIRSF" id="PIRSF017082">
    <property type="entry name" value="YflP"/>
    <property type="match status" value="1"/>
</dbReference>
<dbReference type="InterPro" id="IPR005064">
    <property type="entry name" value="BUG"/>
</dbReference>
<dbReference type="EMBL" id="BMJJ01000001">
    <property type="protein sequence ID" value="GGD02363.1"/>
    <property type="molecule type" value="Genomic_DNA"/>
</dbReference>
<evidence type="ECO:0000313" key="3">
    <source>
        <dbReference type="EMBL" id="GGD02363.1"/>
    </source>
</evidence>
<organism evidence="3 4">
    <name type="scientific">Aureimonas glaciei</name>
    <dbReference type="NCBI Taxonomy" id="1776957"/>
    <lineage>
        <taxon>Bacteria</taxon>
        <taxon>Pseudomonadati</taxon>
        <taxon>Pseudomonadota</taxon>
        <taxon>Alphaproteobacteria</taxon>
        <taxon>Hyphomicrobiales</taxon>
        <taxon>Aurantimonadaceae</taxon>
        <taxon>Aureimonas</taxon>
    </lineage>
</organism>
<dbReference type="Pfam" id="PF03401">
    <property type="entry name" value="TctC"/>
    <property type="match status" value="1"/>
</dbReference>
<comment type="similarity">
    <text evidence="1">Belongs to the UPF0065 (bug) family.</text>
</comment>
<protein>
    <recommendedName>
        <fullName evidence="5">Tripartite tricarboxylate transporter substrate binding protein BugD</fullName>
    </recommendedName>
</protein>
<keyword evidence="2" id="KW-0732">Signal</keyword>
<dbReference type="PANTHER" id="PTHR42928:SF5">
    <property type="entry name" value="BLR1237 PROTEIN"/>
    <property type="match status" value="1"/>
</dbReference>
<dbReference type="Gene3D" id="3.40.190.10">
    <property type="entry name" value="Periplasmic binding protein-like II"/>
    <property type="match status" value="1"/>
</dbReference>
<evidence type="ECO:0000256" key="2">
    <source>
        <dbReference type="SAM" id="SignalP"/>
    </source>
</evidence>
<comment type="caution">
    <text evidence="3">The sequence shown here is derived from an EMBL/GenBank/DDBJ whole genome shotgun (WGS) entry which is preliminary data.</text>
</comment>
<sequence>MPLVFREDLPMKLVSILCAAALAATVGAVRAQDAFPSQPITIVVPFAAGGPTDTVTRLIAEPMSKELGQQVVIQNVAGAGGTLAAGQVAKASPDGYTILMHHIGMSTAPTLYRNLDFDPVTAFATVGLVTNVPMTLIARKDFEPNTLEELVTYVKANKDTVVYANAGIGAASHLCGMLFMNAIDTAVTTVPYKGTGPAMTDILAGEVDFMCDQSTNTTGQIKGGEVKVYAVTTPERLGNLPDVPTTTEAGLPGFQVGVWHGLYAPAGTPEATVEKLSAALQKALADPTVIERFAELGTAPVAADQATPAAHKTYLADQIALWKPIIEKAGVFAD</sequence>